<dbReference type="Pfam" id="PF00155">
    <property type="entry name" value="Aminotran_1_2"/>
    <property type="match status" value="1"/>
</dbReference>
<dbReference type="InterPro" id="IPR051446">
    <property type="entry name" value="HTH_trans_reg/aminotransferase"/>
</dbReference>
<evidence type="ECO:0000256" key="1">
    <source>
        <dbReference type="ARBA" id="ARBA00005384"/>
    </source>
</evidence>
<dbReference type="Gene3D" id="3.40.640.10">
    <property type="entry name" value="Type I PLP-dependent aspartate aminotransferase-like (Major domain)"/>
    <property type="match status" value="1"/>
</dbReference>
<evidence type="ECO:0000313" key="7">
    <source>
        <dbReference type="EMBL" id="RMT63255.1"/>
    </source>
</evidence>
<accession>A0A0Q0DX90</accession>
<dbReference type="InterPro" id="IPR004839">
    <property type="entry name" value="Aminotransferase_I/II_large"/>
</dbReference>
<dbReference type="Proteomes" id="UP000282636">
    <property type="component" value="Unassembled WGS sequence"/>
</dbReference>
<dbReference type="Gene3D" id="3.90.1150.10">
    <property type="entry name" value="Aspartate Aminotransferase, domain 1"/>
    <property type="match status" value="1"/>
</dbReference>
<keyword evidence="3" id="KW-0805">Transcription regulation</keyword>
<dbReference type="GO" id="GO:0003700">
    <property type="term" value="F:DNA-binding transcription factor activity"/>
    <property type="evidence" value="ECO:0007669"/>
    <property type="project" value="InterPro"/>
</dbReference>
<name>A0A0Q0DX90_PSESX</name>
<feature type="domain" description="HTH gntR-type" evidence="6">
    <location>
        <begin position="33"/>
        <end position="101"/>
    </location>
</feature>
<evidence type="ECO:0000256" key="3">
    <source>
        <dbReference type="ARBA" id="ARBA00023015"/>
    </source>
</evidence>
<dbReference type="Pfam" id="PF00392">
    <property type="entry name" value="GntR"/>
    <property type="match status" value="1"/>
</dbReference>
<dbReference type="CDD" id="cd00609">
    <property type="entry name" value="AAT_like"/>
    <property type="match status" value="1"/>
</dbReference>
<dbReference type="SMART" id="SM00345">
    <property type="entry name" value="HTH_GNTR"/>
    <property type="match status" value="1"/>
</dbReference>
<evidence type="ECO:0000259" key="6">
    <source>
        <dbReference type="PROSITE" id="PS50949"/>
    </source>
</evidence>
<comment type="caution">
    <text evidence="7">The sequence shown here is derived from an EMBL/GenBank/DDBJ whole genome shotgun (WGS) entry which is preliminary data.</text>
</comment>
<reference evidence="7 8" key="1">
    <citation type="submission" date="2018-08" db="EMBL/GenBank/DDBJ databases">
        <title>Recombination of ecologically and evolutionarily significant loci maintains genetic cohesion in the Pseudomonas syringae species complex.</title>
        <authorList>
            <person name="Dillon M."/>
            <person name="Thakur S."/>
            <person name="Almeida R.N.D."/>
            <person name="Weir B.S."/>
            <person name="Guttman D.S."/>
        </authorList>
    </citation>
    <scope>NUCLEOTIDE SEQUENCE [LARGE SCALE GENOMIC DNA]</scope>
    <source>
        <strain evidence="7 8">ICMP 3934</strain>
    </source>
</reference>
<dbReference type="InterPro" id="IPR036390">
    <property type="entry name" value="WH_DNA-bd_sf"/>
</dbReference>
<keyword evidence="2" id="KW-0663">Pyridoxal phosphate</keyword>
<evidence type="ECO:0000256" key="4">
    <source>
        <dbReference type="ARBA" id="ARBA00023125"/>
    </source>
</evidence>
<dbReference type="InterPro" id="IPR015424">
    <property type="entry name" value="PyrdxlP-dep_Trfase"/>
</dbReference>
<dbReference type="PANTHER" id="PTHR46577">
    <property type="entry name" value="HTH-TYPE TRANSCRIPTIONAL REGULATORY PROTEIN GABR"/>
    <property type="match status" value="1"/>
</dbReference>
<evidence type="ECO:0000256" key="2">
    <source>
        <dbReference type="ARBA" id="ARBA00022898"/>
    </source>
</evidence>
<dbReference type="SUPFAM" id="SSF46785">
    <property type="entry name" value="Winged helix' DNA-binding domain"/>
    <property type="match status" value="1"/>
</dbReference>
<dbReference type="InterPro" id="IPR000524">
    <property type="entry name" value="Tscrpt_reg_HTH_GntR"/>
</dbReference>
<dbReference type="InterPro" id="IPR015422">
    <property type="entry name" value="PyrdxlP-dep_Trfase_small"/>
</dbReference>
<dbReference type="Gene3D" id="1.10.10.10">
    <property type="entry name" value="Winged helix-like DNA-binding domain superfamily/Winged helix DNA-binding domain"/>
    <property type="match status" value="1"/>
</dbReference>
<dbReference type="RefSeq" id="WP_019331688.1">
    <property type="nucleotide sequence ID" value="NZ_BQUM01000117.1"/>
</dbReference>
<dbReference type="PROSITE" id="PS50949">
    <property type="entry name" value="HTH_GNTR"/>
    <property type="match status" value="1"/>
</dbReference>
<dbReference type="GO" id="GO:0030170">
    <property type="term" value="F:pyridoxal phosphate binding"/>
    <property type="evidence" value="ECO:0007669"/>
    <property type="project" value="InterPro"/>
</dbReference>
<dbReference type="GO" id="GO:0008483">
    <property type="term" value="F:transaminase activity"/>
    <property type="evidence" value="ECO:0007669"/>
    <property type="project" value="UniProtKB-KW"/>
</dbReference>
<keyword evidence="7" id="KW-0032">Aminotransferase</keyword>
<dbReference type="GO" id="GO:0003677">
    <property type="term" value="F:DNA binding"/>
    <property type="evidence" value="ECO:0007669"/>
    <property type="project" value="UniProtKB-KW"/>
</dbReference>
<evidence type="ECO:0000313" key="8">
    <source>
        <dbReference type="Proteomes" id="UP000282636"/>
    </source>
</evidence>
<dbReference type="InterPro" id="IPR015421">
    <property type="entry name" value="PyrdxlP-dep_Trfase_major"/>
</dbReference>
<dbReference type="InterPro" id="IPR036388">
    <property type="entry name" value="WH-like_DNA-bd_sf"/>
</dbReference>
<sequence length="510" mass="54342">MTNGKHAVQEIAQSSAERSFAALGLRVDKRLSTPAYQQIVEGVQSALKNGGLAPGDSLPAMRTAAADLGVNQMTVSKAYKSLAAMGVVQGNSGGGTKVTDVKPLPLIAKSDSQPSASSIRQIVRMAELACAPGVIALTDAYPHFSASKLESFRMCLNEVMSSGAESIFRYAAPAGIPELRKALKNLLGRGGLNIEADDIIVTSGAQQALDMAARLILSPGDTIIVEGPCYFGALDSLRSLGASIVALQMQPGGVAADAFREACAAHSPKAFYTIPTVHNPTGFTTSLARRREILDIAKDYGCTIIEDDYCPELHFGNEKMPSYKELGAGEVDVYYVRSLGKIYLPGTRLGLLIPPAGAMTSALRLKQVTDMHGPLLLQAAAAIYLERYHDSDELAAELALIEDKALSLFNELERRLPETFSVKWITGGLSFWIEFPQALDDEAIYFSAIRNSVAFALGSAFEVASDAVSHGVRVSFGGLDHEQIIEGAARLGSAMDGLLKDSKRSLNIMV</sequence>
<keyword evidence="7" id="KW-0808">Transferase</keyword>
<keyword evidence="4" id="KW-0238">DNA-binding</keyword>
<dbReference type="EMBL" id="RBTL01000247">
    <property type="protein sequence ID" value="RMT63255.1"/>
    <property type="molecule type" value="Genomic_DNA"/>
</dbReference>
<dbReference type="SUPFAM" id="SSF53383">
    <property type="entry name" value="PLP-dependent transferases"/>
    <property type="match status" value="1"/>
</dbReference>
<organism evidence="7 8">
    <name type="scientific">Pseudomonas syringae pv. theae</name>
    <dbReference type="NCBI Taxonomy" id="103985"/>
    <lineage>
        <taxon>Bacteria</taxon>
        <taxon>Pseudomonadati</taxon>
        <taxon>Pseudomonadota</taxon>
        <taxon>Gammaproteobacteria</taxon>
        <taxon>Pseudomonadales</taxon>
        <taxon>Pseudomonadaceae</taxon>
        <taxon>Pseudomonas</taxon>
        <taxon>Pseudomonas syringae</taxon>
    </lineage>
</organism>
<gene>
    <name evidence="7" type="ORF">ALP44_01262</name>
</gene>
<dbReference type="PANTHER" id="PTHR46577:SF1">
    <property type="entry name" value="HTH-TYPE TRANSCRIPTIONAL REGULATORY PROTEIN GABR"/>
    <property type="match status" value="1"/>
</dbReference>
<evidence type="ECO:0000256" key="5">
    <source>
        <dbReference type="ARBA" id="ARBA00023163"/>
    </source>
</evidence>
<keyword evidence="5" id="KW-0804">Transcription</keyword>
<protein>
    <submittedName>
        <fullName evidence="7">Transcriptional regulator, GntR family with aminotransferase domain-containing protein</fullName>
    </submittedName>
</protein>
<comment type="similarity">
    <text evidence="1">In the C-terminal section; belongs to the class-I pyridoxal-phosphate-dependent aminotransferase family.</text>
</comment>
<proteinExistence type="inferred from homology"/>
<dbReference type="CDD" id="cd07377">
    <property type="entry name" value="WHTH_GntR"/>
    <property type="match status" value="1"/>
</dbReference>
<dbReference type="AlphaFoldDB" id="A0A0Q0DX90"/>